<dbReference type="Gene3D" id="1.10.287.70">
    <property type="match status" value="1"/>
</dbReference>
<dbReference type="EC" id="1.5.5.2" evidence="3 10"/>
<keyword evidence="4" id="KW-0812">Transmembrane</keyword>
<dbReference type="SMART" id="SM00054">
    <property type="entry name" value="EFh"/>
    <property type="match status" value="2"/>
</dbReference>
<dbReference type="InterPro" id="IPR029041">
    <property type="entry name" value="FAD-linked_oxidoreductase-like"/>
</dbReference>
<dbReference type="SUPFAM" id="SSF81324">
    <property type="entry name" value="Voltage-gated potassium channels"/>
    <property type="match status" value="1"/>
</dbReference>
<dbReference type="Proteomes" id="UP001642464">
    <property type="component" value="Unassembled WGS sequence"/>
</dbReference>
<evidence type="ECO:0000256" key="6">
    <source>
        <dbReference type="ARBA" id="ARBA00022989"/>
    </source>
</evidence>
<organism evidence="13 14">
    <name type="scientific">Durusdinium trenchii</name>
    <dbReference type="NCBI Taxonomy" id="1381693"/>
    <lineage>
        <taxon>Eukaryota</taxon>
        <taxon>Sar</taxon>
        <taxon>Alveolata</taxon>
        <taxon>Dinophyceae</taxon>
        <taxon>Suessiales</taxon>
        <taxon>Symbiodiniaceae</taxon>
        <taxon>Durusdinium</taxon>
    </lineage>
</organism>
<dbReference type="Gene3D" id="3.20.20.220">
    <property type="match status" value="1"/>
</dbReference>
<comment type="similarity">
    <text evidence="2 10">Belongs to the proline oxidase family.</text>
</comment>
<dbReference type="SUPFAM" id="SSF47473">
    <property type="entry name" value="EF-hand"/>
    <property type="match status" value="1"/>
</dbReference>
<keyword evidence="8 10" id="KW-0642">Proline metabolism</keyword>
<dbReference type="CDD" id="cd00051">
    <property type="entry name" value="EFh"/>
    <property type="match status" value="1"/>
</dbReference>
<comment type="cofactor">
    <cofactor evidence="10">
        <name>FAD</name>
        <dbReference type="ChEBI" id="CHEBI:57692"/>
    </cofactor>
</comment>
<dbReference type="InterPro" id="IPR002048">
    <property type="entry name" value="EF_hand_dom"/>
</dbReference>
<accession>A0ABP0KNW6</accession>
<evidence type="ECO:0000256" key="1">
    <source>
        <dbReference type="ARBA" id="ARBA00004141"/>
    </source>
</evidence>
<proteinExistence type="inferred from homology"/>
<name>A0ABP0KNW6_9DINO</name>
<dbReference type="Pfam" id="PF01619">
    <property type="entry name" value="Pro_dh"/>
    <property type="match status" value="1"/>
</dbReference>
<feature type="domain" description="EF-hand" evidence="12">
    <location>
        <begin position="510"/>
        <end position="545"/>
    </location>
</feature>
<dbReference type="InterPro" id="IPR005821">
    <property type="entry name" value="Ion_trans_dom"/>
</dbReference>
<dbReference type="Pfam" id="PF13499">
    <property type="entry name" value="EF-hand_7"/>
    <property type="match status" value="1"/>
</dbReference>
<sequence>MLSRCRGHVGRFGKLLRLGAVRHLAVKALPSFDPDNGQVIFANQSTWQLTFSWLLLSLCRHRILVDLGSKILGQSWICREPQRLTSRALLASVRSTAFAHFCGGETLQDCVGRGKHLSSAGVRCIVDWGVEESSEPAAWETNMLRKVETLQRAKEVLGLSAAFMPIKLTSILSPALLERWTAVVQDGSQPPEDWHLEEEVAAALQRLRRICEAAKDAAIPLLLDAEQSGRQPAVHLLARQLQREFNTEEPIVYDTVQMYLKASPQRLDQALHYAGQHGYIYAVKLVRGEAAMAALALSEVKATVATFVWSQVFETTMGLIIVGNLFLIMFEADQDAKCYPSHLNSVAECEDRSDNIQWLVIVNNILLIIYTVECLLRAFVDRGRFFCNTWNNIDLLTVLSGWLSIILANTPAKLGVDLSILKLSRLVRVVRAARVFISAVIVERAAEARANDKERRLKEKEQERASNMVDLAKLCASMDVDGSGSLSLDEMLQGFDESEAFQALMEHMDVKRDDVETIFNVLDEDRSGEVSYLEFCKHLGSFFERDPKIVGSLVKYSMIEVRQVIKEEVIAILHQHTEMLTEQRLLLDGLRHSAKAADLKRSDTLISEPQEHVIRFEGPDMTDLASRSLQNLQSLETTQLSIEPLLSKAEALAEAAMLESWALAASESSEIQSDTPNRKRASKGLKRKETQTLEKANCDASGGLGL</sequence>
<keyword evidence="7 10" id="KW-0560">Oxidoreductase</keyword>
<evidence type="ECO:0000256" key="11">
    <source>
        <dbReference type="SAM" id="MobiDB-lite"/>
    </source>
</evidence>
<evidence type="ECO:0000256" key="7">
    <source>
        <dbReference type="ARBA" id="ARBA00023002"/>
    </source>
</evidence>
<keyword evidence="10" id="KW-0274">FAD</keyword>
<keyword evidence="14" id="KW-1185">Reference proteome</keyword>
<protein>
    <recommendedName>
        <fullName evidence="3 10">Proline dehydrogenase</fullName>
        <ecNumber evidence="3 10">1.5.5.2</ecNumber>
    </recommendedName>
</protein>
<dbReference type="PROSITE" id="PS00018">
    <property type="entry name" value="EF_HAND_1"/>
    <property type="match status" value="2"/>
</dbReference>
<dbReference type="Pfam" id="PF00520">
    <property type="entry name" value="Ion_trans"/>
    <property type="match status" value="1"/>
</dbReference>
<gene>
    <name evidence="13" type="ORF">SCF082_LOCUS18281</name>
</gene>
<evidence type="ECO:0000256" key="10">
    <source>
        <dbReference type="RuleBase" id="RU364054"/>
    </source>
</evidence>
<dbReference type="InterPro" id="IPR011992">
    <property type="entry name" value="EF-hand-dom_pair"/>
</dbReference>
<dbReference type="InterPro" id="IPR018247">
    <property type="entry name" value="EF_Hand_1_Ca_BS"/>
</dbReference>
<dbReference type="InterPro" id="IPR015659">
    <property type="entry name" value="Proline_oxidase"/>
</dbReference>
<evidence type="ECO:0000256" key="8">
    <source>
        <dbReference type="ARBA" id="ARBA00023062"/>
    </source>
</evidence>
<keyword evidence="5" id="KW-0106">Calcium</keyword>
<feature type="domain" description="EF-hand" evidence="12">
    <location>
        <begin position="466"/>
        <end position="501"/>
    </location>
</feature>
<comment type="subcellular location">
    <subcellularLocation>
        <location evidence="1">Membrane</location>
        <topology evidence="1">Multi-pass membrane protein</topology>
    </subcellularLocation>
</comment>
<evidence type="ECO:0000259" key="12">
    <source>
        <dbReference type="PROSITE" id="PS50222"/>
    </source>
</evidence>
<dbReference type="Gene3D" id="1.10.238.10">
    <property type="entry name" value="EF-hand"/>
    <property type="match status" value="1"/>
</dbReference>
<evidence type="ECO:0000313" key="14">
    <source>
        <dbReference type="Proteomes" id="UP001642464"/>
    </source>
</evidence>
<keyword evidence="9" id="KW-0472">Membrane</keyword>
<dbReference type="PANTHER" id="PTHR13914">
    <property type="entry name" value="PROLINE OXIDASE"/>
    <property type="match status" value="1"/>
</dbReference>
<comment type="catalytic activity">
    <reaction evidence="10">
        <text>L-proline + a quinone = (S)-1-pyrroline-5-carboxylate + a quinol + H(+)</text>
        <dbReference type="Rhea" id="RHEA:23784"/>
        <dbReference type="ChEBI" id="CHEBI:15378"/>
        <dbReference type="ChEBI" id="CHEBI:17388"/>
        <dbReference type="ChEBI" id="CHEBI:24646"/>
        <dbReference type="ChEBI" id="CHEBI:60039"/>
        <dbReference type="ChEBI" id="CHEBI:132124"/>
        <dbReference type="EC" id="1.5.5.2"/>
    </reaction>
</comment>
<evidence type="ECO:0000256" key="5">
    <source>
        <dbReference type="ARBA" id="ARBA00022837"/>
    </source>
</evidence>
<comment type="caution">
    <text evidence="13">The sequence shown here is derived from an EMBL/GenBank/DDBJ whole genome shotgun (WGS) entry which is preliminary data.</text>
</comment>
<comment type="function">
    <text evidence="10">Converts proline to delta-1-pyrroline-5-carboxylate.</text>
</comment>
<evidence type="ECO:0000256" key="4">
    <source>
        <dbReference type="ARBA" id="ARBA00022692"/>
    </source>
</evidence>
<reference evidence="13 14" key="1">
    <citation type="submission" date="2024-02" db="EMBL/GenBank/DDBJ databases">
        <authorList>
            <person name="Chen Y."/>
            <person name="Shah S."/>
            <person name="Dougan E. K."/>
            <person name="Thang M."/>
            <person name="Chan C."/>
        </authorList>
    </citation>
    <scope>NUCLEOTIDE SEQUENCE [LARGE SCALE GENOMIC DNA]</scope>
</reference>
<dbReference type="PANTHER" id="PTHR13914:SF0">
    <property type="entry name" value="PROLINE DEHYDROGENASE 1, MITOCHONDRIAL"/>
    <property type="match status" value="1"/>
</dbReference>
<dbReference type="SUPFAM" id="SSF51730">
    <property type="entry name" value="FAD-linked oxidoreductase"/>
    <property type="match status" value="1"/>
</dbReference>
<keyword evidence="10" id="KW-0285">Flavoprotein</keyword>
<evidence type="ECO:0000256" key="3">
    <source>
        <dbReference type="ARBA" id="ARBA00012695"/>
    </source>
</evidence>
<feature type="region of interest" description="Disordered" evidence="11">
    <location>
        <begin position="666"/>
        <end position="706"/>
    </location>
</feature>
<dbReference type="PROSITE" id="PS50222">
    <property type="entry name" value="EF_HAND_2"/>
    <property type="match status" value="2"/>
</dbReference>
<evidence type="ECO:0000256" key="2">
    <source>
        <dbReference type="ARBA" id="ARBA00005869"/>
    </source>
</evidence>
<evidence type="ECO:0000256" key="9">
    <source>
        <dbReference type="ARBA" id="ARBA00023136"/>
    </source>
</evidence>
<dbReference type="InterPro" id="IPR002872">
    <property type="entry name" value="Proline_DH_dom"/>
</dbReference>
<keyword evidence="6" id="KW-1133">Transmembrane helix</keyword>
<evidence type="ECO:0000313" key="13">
    <source>
        <dbReference type="EMBL" id="CAK9028277.1"/>
    </source>
</evidence>
<dbReference type="EMBL" id="CAXAMM010012224">
    <property type="protein sequence ID" value="CAK9028277.1"/>
    <property type="molecule type" value="Genomic_DNA"/>
</dbReference>